<accession>A0A517MZR0</accession>
<evidence type="ECO:0008006" key="4">
    <source>
        <dbReference type="Google" id="ProtNLM"/>
    </source>
</evidence>
<dbReference type="OrthoDB" id="9799147at2"/>
<dbReference type="KEGG" id="amob:HG15A2_37180"/>
<sequence length="77" mass="8369">MASSGRKLLGAKAERHLAGESDSRTAQSEIAAYAIVVDAKDNSSAEFYEHFGFLELARDPRSLFLPLSKAIKKLGTK</sequence>
<name>A0A517MZR0_9BACT</name>
<protein>
    <recommendedName>
        <fullName evidence="4">Acetyltransferase</fullName>
    </recommendedName>
</protein>
<keyword evidence="3" id="KW-1185">Reference proteome</keyword>
<dbReference type="EMBL" id="CP036263">
    <property type="protein sequence ID" value="QDT00382.1"/>
    <property type="molecule type" value="Genomic_DNA"/>
</dbReference>
<feature type="compositionally biased region" description="Basic and acidic residues" evidence="1">
    <location>
        <begin position="12"/>
        <end position="23"/>
    </location>
</feature>
<dbReference type="Proteomes" id="UP000319852">
    <property type="component" value="Chromosome"/>
</dbReference>
<dbReference type="AlphaFoldDB" id="A0A517MZR0"/>
<dbReference type="Gene3D" id="3.40.630.30">
    <property type="match status" value="1"/>
</dbReference>
<dbReference type="RefSeq" id="WP_145061851.1">
    <property type="nucleotide sequence ID" value="NZ_CP036263.1"/>
</dbReference>
<evidence type="ECO:0000313" key="2">
    <source>
        <dbReference type="EMBL" id="QDT00382.1"/>
    </source>
</evidence>
<evidence type="ECO:0000313" key="3">
    <source>
        <dbReference type="Proteomes" id="UP000319852"/>
    </source>
</evidence>
<feature type="region of interest" description="Disordered" evidence="1">
    <location>
        <begin position="1"/>
        <end position="26"/>
    </location>
</feature>
<evidence type="ECO:0000256" key="1">
    <source>
        <dbReference type="SAM" id="MobiDB-lite"/>
    </source>
</evidence>
<gene>
    <name evidence="2" type="ORF">HG15A2_37180</name>
</gene>
<reference evidence="2 3" key="1">
    <citation type="submission" date="2019-02" db="EMBL/GenBank/DDBJ databases">
        <title>Deep-cultivation of Planctomycetes and their phenomic and genomic characterization uncovers novel biology.</title>
        <authorList>
            <person name="Wiegand S."/>
            <person name="Jogler M."/>
            <person name="Boedeker C."/>
            <person name="Pinto D."/>
            <person name="Vollmers J."/>
            <person name="Rivas-Marin E."/>
            <person name="Kohn T."/>
            <person name="Peeters S.H."/>
            <person name="Heuer A."/>
            <person name="Rast P."/>
            <person name="Oberbeckmann S."/>
            <person name="Bunk B."/>
            <person name="Jeske O."/>
            <person name="Meyerdierks A."/>
            <person name="Storesund J.E."/>
            <person name="Kallscheuer N."/>
            <person name="Luecker S."/>
            <person name="Lage O.M."/>
            <person name="Pohl T."/>
            <person name="Merkel B.J."/>
            <person name="Hornburger P."/>
            <person name="Mueller R.-W."/>
            <person name="Bruemmer F."/>
            <person name="Labrenz M."/>
            <person name="Spormann A.M."/>
            <person name="Op den Camp H."/>
            <person name="Overmann J."/>
            <person name="Amann R."/>
            <person name="Jetten M.S.M."/>
            <person name="Mascher T."/>
            <person name="Medema M.H."/>
            <person name="Devos D.P."/>
            <person name="Kaster A.-K."/>
            <person name="Ovreas L."/>
            <person name="Rohde M."/>
            <person name="Galperin M.Y."/>
            <person name="Jogler C."/>
        </authorList>
    </citation>
    <scope>NUCLEOTIDE SEQUENCE [LARGE SCALE GENOMIC DNA]</scope>
    <source>
        <strain evidence="2 3">HG15A2</strain>
    </source>
</reference>
<proteinExistence type="predicted"/>
<organism evidence="2 3">
    <name type="scientific">Adhaeretor mobilis</name>
    <dbReference type="NCBI Taxonomy" id="1930276"/>
    <lineage>
        <taxon>Bacteria</taxon>
        <taxon>Pseudomonadati</taxon>
        <taxon>Planctomycetota</taxon>
        <taxon>Planctomycetia</taxon>
        <taxon>Pirellulales</taxon>
        <taxon>Lacipirellulaceae</taxon>
        <taxon>Adhaeretor</taxon>
    </lineage>
</organism>